<dbReference type="AlphaFoldDB" id="A0A2K8QNC1"/>
<name>A0A2K8QNC1_9GAMM</name>
<proteinExistence type="predicted"/>
<dbReference type="Proteomes" id="UP000231901">
    <property type="component" value="Chromosome"/>
</dbReference>
<keyword evidence="2" id="KW-1185">Reference proteome</keyword>
<dbReference type="KEGG" id="dfn:CVE23_13450"/>
<evidence type="ECO:0000313" key="2">
    <source>
        <dbReference type="Proteomes" id="UP000231901"/>
    </source>
</evidence>
<gene>
    <name evidence="1" type="ORF">CVE23_13450</name>
</gene>
<protein>
    <submittedName>
        <fullName evidence="1">Uncharacterized protein</fullName>
    </submittedName>
</protein>
<evidence type="ECO:0000313" key="1">
    <source>
        <dbReference type="EMBL" id="ATZ94892.1"/>
    </source>
</evidence>
<reference evidence="2" key="1">
    <citation type="journal article" date="2018" name="Genome Announc.">
        <title>Complete genome sequence of a Dickeya fangzhongdai type strain causing bleeding canker of pear tree trunks.</title>
        <authorList>
            <person name="Zhao Y."/>
            <person name="Tian Y."/>
            <person name="Li X."/>
            <person name="Hu B."/>
        </authorList>
    </citation>
    <scope>NUCLEOTIDE SEQUENCE [LARGE SCALE GENOMIC DNA]</scope>
    <source>
        <strain evidence="2">DSM 101947</strain>
    </source>
</reference>
<organism evidence="1 2">
    <name type="scientific">Dickeya fangzhongdai</name>
    <dbReference type="NCBI Taxonomy" id="1778540"/>
    <lineage>
        <taxon>Bacteria</taxon>
        <taxon>Pseudomonadati</taxon>
        <taxon>Pseudomonadota</taxon>
        <taxon>Gammaproteobacteria</taxon>
        <taxon>Enterobacterales</taxon>
        <taxon>Pectobacteriaceae</taxon>
        <taxon>Dickeya</taxon>
    </lineage>
</organism>
<sequence>MAMVIAGCLENLVWRLADSYPHALSQIRYVEKAELLTPQAMRHICNLPLTPPELVRKANGLCLHCGTPGFEGMYRIELYGK</sequence>
<dbReference type="EMBL" id="CP025003">
    <property type="protein sequence ID" value="ATZ94892.1"/>
    <property type="molecule type" value="Genomic_DNA"/>
</dbReference>
<accession>A0A2K8QNC1</accession>